<dbReference type="Pfam" id="PF01476">
    <property type="entry name" value="LysM"/>
    <property type="match status" value="2"/>
</dbReference>
<dbReference type="PROSITE" id="PS51782">
    <property type="entry name" value="LYSM"/>
    <property type="match status" value="2"/>
</dbReference>
<accession>A0ABR0U7Z7</accession>
<dbReference type="SUPFAM" id="SSF54106">
    <property type="entry name" value="LysM domain"/>
    <property type="match status" value="2"/>
</dbReference>
<keyword evidence="3" id="KW-1185">Reference proteome</keyword>
<evidence type="ECO:0000313" key="3">
    <source>
        <dbReference type="Proteomes" id="UP001318860"/>
    </source>
</evidence>
<evidence type="ECO:0000313" key="2">
    <source>
        <dbReference type="EMBL" id="KAK6118657.1"/>
    </source>
</evidence>
<dbReference type="InterPro" id="IPR018392">
    <property type="entry name" value="LysM"/>
</dbReference>
<dbReference type="EMBL" id="JABTTQ020003310">
    <property type="protein sequence ID" value="KAK6118657.1"/>
    <property type="molecule type" value="Genomic_DNA"/>
</dbReference>
<organism evidence="2 3">
    <name type="scientific">Rehmannia glutinosa</name>
    <name type="common">Chinese foxglove</name>
    <dbReference type="NCBI Taxonomy" id="99300"/>
    <lineage>
        <taxon>Eukaryota</taxon>
        <taxon>Viridiplantae</taxon>
        <taxon>Streptophyta</taxon>
        <taxon>Embryophyta</taxon>
        <taxon>Tracheophyta</taxon>
        <taxon>Spermatophyta</taxon>
        <taxon>Magnoliopsida</taxon>
        <taxon>eudicotyledons</taxon>
        <taxon>Gunneridae</taxon>
        <taxon>Pentapetalae</taxon>
        <taxon>asterids</taxon>
        <taxon>lamiids</taxon>
        <taxon>Lamiales</taxon>
        <taxon>Orobanchaceae</taxon>
        <taxon>Rehmannieae</taxon>
        <taxon>Rehmannia</taxon>
    </lineage>
</organism>
<dbReference type="CDD" id="cd00118">
    <property type="entry name" value="LysM"/>
    <property type="match status" value="2"/>
</dbReference>
<proteinExistence type="predicted"/>
<feature type="domain" description="LysM" evidence="1">
    <location>
        <begin position="200"/>
        <end position="244"/>
    </location>
</feature>
<dbReference type="Proteomes" id="UP001318860">
    <property type="component" value="Unassembled WGS sequence"/>
</dbReference>
<reference evidence="2 3" key="1">
    <citation type="journal article" date="2021" name="Comput. Struct. Biotechnol. J.">
        <title>De novo genome assembly of the potent medicinal plant Rehmannia glutinosa using nanopore technology.</title>
        <authorList>
            <person name="Ma L."/>
            <person name="Dong C."/>
            <person name="Song C."/>
            <person name="Wang X."/>
            <person name="Zheng X."/>
            <person name="Niu Y."/>
            <person name="Chen S."/>
            <person name="Feng W."/>
        </authorList>
    </citation>
    <scope>NUCLEOTIDE SEQUENCE [LARGE SCALE GENOMIC DNA]</scope>
    <source>
        <strain evidence="2">DH-2019</strain>
    </source>
</reference>
<feature type="domain" description="LysM" evidence="1">
    <location>
        <begin position="136"/>
        <end position="183"/>
    </location>
</feature>
<dbReference type="PANTHER" id="PTHR33734:SF11">
    <property type="entry name" value="LYSM DOMAIN-CONTAINING GPI-ANCHORED PROTEIN 2"/>
    <property type="match status" value="1"/>
</dbReference>
<dbReference type="PANTHER" id="PTHR33734">
    <property type="entry name" value="LYSM DOMAIN-CONTAINING GPI-ANCHORED PROTEIN 2"/>
    <property type="match status" value="1"/>
</dbReference>
<name>A0ABR0U7Z7_REHGL</name>
<comment type="caution">
    <text evidence="2">The sequence shown here is derived from an EMBL/GenBank/DDBJ whole genome shotgun (WGS) entry which is preliminary data.</text>
</comment>
<dbReference type="InterPro" id="IPR036779">
    <property type="entry name" value="LysM_dom_sf"/>
</dbReference>
<dbReference type="SMART" id="SM00257">
    <property type="entry name" value="LysM"/>
    <property type="match status" value="2"/>
</dbReference>
<dbReference type="Gene3D" id="3.10.350.10">
    <property type="entry name" value="LysM domain"/>
    <property type="match status" value="2"/>
</dbReference>
<gene>
    <name evidence="2" type="ORF">DH2020_047570</name>
</gene>
<protein>
    <recommendedName>
        <fullName evidence="1">LysM domain-containing protein</fullName>
    </recommendedName>
</protein>
<sequence>MRDERALLIWCICACVLSENERRESTADLVWQLLNVFVEKKPGDTPIEFESLAQQPFHCNSAGATCNALIDYVSPNSTTLAVIGSLFNTDDLRSILGANNLPFSTPSNFPIAAQQTIRIPFRCICNNGTGISDRRPIYTVVPGDGLYHIAAEVFSGLVTFQQIQAANNVTDANLIVVGQNLSIPLPCSCDDVDGRRVVHFGHVVAPGFTVEGIAQQYNTSEDTLMRLNNLNNSRDLRVGSVLDVPLSTCSSMVNNNSLDYPLLVANGTYLFTANNCVRCKCDAAVSRMLQCEPSRTNSSCPPIRCGGSESFFLGNSTSSGCNRTTCAYAGFNQTIFTTVALESTCPASNNRSSGLSLRGWRWNELLIIFQIMMLVFLFL</sequence>
<evidence type="ECO:0000259" key="1">
    <source>
        <dbReference type="PROSITE" id="PS51782"/>
    </source>
</evidence>